<feature type="compositionally biased region" description="Polar residues" evidence="2">
    <location>
        <begin position="1"/>
        <end position="11"/>
    </location>
</feature>
<feature type="compositionally biased region" description="Basic and acidic residues" evidence="2">
    <location>
        <begin position="551"/>
        <end position="574"/>
    </location>
</feature>
<evidence type="ECO:0008006" key="5">
    <source>
        <dbReference type="Google" id="ProtNLM"/>
    </source>
</evidence>
<feature type="compositionally biased region" description="Basic and acidic residues" evidence="2">
    <location>
        <begin position="641"/>
        <end position="665"/>
    </location>
</feature>
<reference evidence="3 4" key="1">
    <citation type="submission" date="2016-11" db="EMBL/GenBank/DDBJ databases">
        <title>The macronuclear genome of Stentor coeruleus: a giant cell with tiny introns.</title>
        <authorList>
            <person name="Slabodnick M."/>
            <person name="Ruby J.G."/>
            <person name="Reiff S.B."/>
            <person name="Swart E.C."/>
            <person name="Gosai S."/>
            <person name="Prabakaran S."/>
            <person name="Witkowska E."/>
            <person name="Larue G.E."/>
            <person name="Fisher S."/>
            <person name="Freeman R.M."/>
            <person name="Gunawardena J."/>
            <person name="Chu W."/>
            <person name="Stover N.A."/>
            <person name="Gregory B.D."/>
            <person name="Nowacki M."/>
            <person name="Derisi J."/>
            <person name="Roy S.W."/>
            <person name="Marshall W.F."/>
            <person name="Sood P."/>
        </authorList>
    </citation>
    <scope>NUCLEOTIDE SEQUENCE [LARGE SCALE GENOMIC DNA]</scope>
    <source>
        <strain evidence="3">WM001</strain>
    </source>
</reference>
<comment type="caution">
    <text evidence="3">The sequence shown here is derived from an EMBL/GenBank/DDBJ whole genome shotgun (WGS) entry which is preliminary data.</text>
</comment>
<evidence type="ECO:0000313" key="4">
    <source>
        <dbReference type="Proteomes" id="UP000187209"/>
    </source>
</evidence>
<feature type="compositionally biased region" description="Basic and acidic residues" evidence="2">
    <location>
        <begin position="492"/>
        <end position="504"/>
    </location>
</feature>
<feature type="region of interest" description="Disordered" evidence="2">
    <location>
        <begin position="488"/>
        <end position="669"/>
    </location>
</feature>
<evidence type="ECO:0000256" key="2">
    <source>
        <dbReference type="SAM" id="MobiDB-lite"/>
    </source>
</evidence>
<protein>
    <recommendedName>
        <fullName evidence="5">EF-hand domain-containing protein</fullName>
    </recommendedName>
</protein>
<keyword evidence="1" id="KW-0175">Coiled coil</keyword>
<dbReference type="Proteomes" id="UP000187209">
    <property type="component" value="Unassembled WGS sequence"/>
</dbReference>
<feature type="region of interest" description="Disordered" evidence="2">
    <location>
        <begin position="1"/>
        <end position="148"/>
    </location>
</feature>
<sequence>MSGKALSNSVSKPPEIDSGNSSANKKADKFSRSPKRGDNIKDSSPDCKEKTKSMNRFQKPPLDSKDPELPKPPPVSRHDFVKENIERVKRISTEQNLPEEKVSEILASESSEAKLSQIPFKQKTSKRSSLDRPSDQSPALTLHTEESPQLIKDLDTLDKIGKGYTNKLKNLEVKDIAIEEMLKPKESYERVQILEEEKKLNFRRNSASKVKIERVEKSPAKRNTSKPPERSIVNEIVTAKLKSQEVLAKKFTKEFEKIIKDLELQSDEIDLNNTKTILSKLEFIKNEPGSSAFDNEVIQVDKLWKVLGGITTIKSMNLLNMCLIIMNLYKSNSSLVESNNENNKVSTMASEVQVYSQEEAIKIHKTFLSFYQNRRLDSKKRKPEENTVEECSFKPKINSESEFLAYDTRDKLGYIGSMKRDEYINQKKQDIEQKREKIKNKKEEKELSECTFKPQLNASFNKTVPNEAMNNNNIEKPLVIKERLAKAQSPEKLLKDQPAEEKKRTLSKNRLSPNKTHQFIEKPEDNIEGCFHPNLDKSKVKEQTDGFYSEKVQKEIQRMRKIREEKTKKNEKIESSPIKAHKRTNSCAENKKKDPSPMKNISFVSSASNQNRPTTANINKISNKVKKSPEKVKNKKITSAKPKDSSESDRKSDEEISYEKQENFDKNQNFIPYNDVEVVENSEESNEKTIIVRAVIDEIKSELPQPEANNFGVKIKDKQSDHNLEIGTASDKANAENSFHIQENYNIGLEDLEAKLHNEKGIDEIKSDEGTQSFKDSKSDVKGKVEVKDENYKDREPDSTSEKEKPIIFIEENKNQTFENQSEKTKEEKKDSITENAIKEDSKGETTTFFTTEKQQELLAFIKSHNLSMDSYEKLKEIFISK</sequence>
<feature type="compositionally biased region" description="Basic and acidic residues" evidence="2">
    <location>
        <begin position="821"/>
        <end position="840"/>
    </location>
</feature>
<feature type="region of interest" description="Disordered" evidence="2">
    <location>
        <begin position="763"/>
        <end position="840"/>
    </location>
</feature>
<dbReference type="PANTHER" id="PTHR38150:SF1">
    <property type="entry name" value="PFU DOMAIN-CONTAINING PROTEIN"/>
    <property type="match status" value="1"/>
</dbReference>
<feature type="compositionally biased region" description="Polar residues" evidence="2">
    <location>
        <begin position="602"/>
        <end position="616"/>
    </location>
</feature>
<proteinExistence type="predicted"/>
<dbReference type="EMBL" id="MPUH01001161">
    <property type="protein sequence ID" value="OMJ69767.1"/>
    <property type="molecule type" value="Genomic_DNA"/>
</dbReference>
<evidence type="ECO:0000256" key="1">
    <source>
        <dbReference type="SAM" id="Coils"/>
    </source>
</evidence>
<name>A0A1R2AZ54_9CILI</name>
<organism evidence="3 4">
    <name type="scientific">Stentor coeruleus</name>
    <dbReference type="NCBI Taxonomy" id="5963"/>
    <lineage>
        <taxon>Eukaryota</taxon>
        <taxon>Sar</taxon>
        <taxon>Alveolata</taxon>
        <taxon>Ciliophora</taxon>
        <taxon>Postciliodesmatophora</taxon>
        <taxon>Heterotrichea</taxon>
        <taxon>Heterotrichida</taxon>
        <taxon>Stentoridae</taxon>
        <taxon>Stentor</taxon>
    </lineage>
</organism>
<feature type="compositionally biased region" description="Basic and acidic residues" evidence="2">
    <location>
        <begin position="25"/>
        <end position="52"/>
    </location>
</feature>
<dbReference type="PANTHER" id="PTHR38150">
    <property type="entry name" value="EF-HAND DOMAIN-CONTAINING PROTEIN"/>
    <property type="match status" value="1"/>
</dbReference>
<feature type="compositionally biased region" description="Basic and acidic residues" evidence="2">
    <location>
        <begin position="534"/>
        <end position="544"/>
    </location>
</feature>
<gene>
    <name evidence="3" type="ORF">SteCoe_32433</name>
</gene>
<feature type="coiled-coil region" evidence="1">
    <location>
        <begin position="424"/>
        <end position="451"/>
    </location>
</feature>
<evidence type="ECO:0000313" key="3">
    <source>
        <dbReference type="EMBL" id="OMJ69767.1"/>
    </source>
</evidence>
<keyword evidence="4" id="KW-1185">Reference proteome</keyword>
<feature type="compositionally biased region" description="Basic and acidic residues" evidence="2">
    <location>
        <begin position="76"/>
        <end position="103"/>
    </location>
</feature>
<accession>A0A1R2AZ54</accession>
<feature type="compositionally biased region" description="Polar residues" evidence="2">
    <location>
        <begin position="508"/>
        <end position="517"/>
    </location>
</feature>
<feature type="compositionally biased region" description="Basic and acidic residues" evidence="2">
    <location>
        <begin position="763"/>
        <end position="814"/>
    </location>
</feature>
<dbReference type="AlphaFoldDB" id="A0A1R2AZ54"/>